<protein>
    <recommendedName>
        <fullName evidence="6">Protein kinase domain-containing protein</fullName>
    </recommendedName>
</protein>
<dbReference type="InterPro" id="IPR000719">
    <property type="entry name" value="Prot_kinase_dom"/>
</dbReference>
<dbReference type="InterPro" id="IPR045063">
    <property type="entry name" value="Dynamin_N"/>
</dbReference>
<dbReference type="InterPro" id="IPR008271">
    <property type="entry name" value="Ser/Thr_kinase_AS"/>
</dbReference>
<keyword evidence="5" id="KW-0812">Transmembrane</keyword>
<evidence type="ECO:0000256" key="4">
    <source>
        <dbReference type="SAM" id="MobiDB-lite"/>
    </source>
</evidence>
<dbReference type="SMART" id="SM00220">
    <property type="entry name" value="S_TKc"/>
    <property type="match status" value="1"/>
</dbReference>
<keyword evidence="5" id="KW-1133">Transmembrane helix</keyword>
<dbReference type="OrthoDB" id="5981859at2759"/>
<feature type="region of interest" description="Disordered" evidence="4">
    <location>
        <begin position="1"/>
        <end position="23"/>
    </location>
</feature>
<evidence type="ECO:0000313" key="7">
    <source>
        <dbReference type="EMBL" id="RMX41277.1"/>
    </source>
</evidence>
<dbReference type="EMBL" id="RCHS01003513">
    <property type="protein sequence ID" value="RMX41277.1"/>
    <property type="molecule type" value="Genomic_DNA"/>
</dbReference>
<dbReference type="InterPro" id="IPR011009">
    <property type="entry name" value="Kinase-like_dom_sf"/>
</dbReference>
<dbReference type="PROSITE" id="PS50011">
    <property type="entry name" value="PROTEIN_KINASE_DOM"/>
    <property type="match status" value="1"/>
</dbReference>
<dbReference type="Gene3D" id="3.30.200.20">
    <property type="entry name" value="Phosphorylase Kinase, domain 1"/>
    <property type="match status" value="1"/>
</dbReference>
<dbReference type="GO" id="GO:0005524">
    <property type="term" value="F:ATP binding"/>
    <property type="evidence" value="ECO:0007669"/>
    <property type="project" value="UniProtKB-UniRule"/>
</dbReference>
<dbReference type="PANTHER" id="PTHR26392">
    <property type="entry name" value="MITOGEN-ACTIVATED PROTEIN KINASE KINASE KINASE 7-RELATED"/>
    <property type="match status" value="1"/>
</dbReference>
<dbReference type="SUPFAM" id="SSF56112">
    <property type="entry name" value="Protein kinase-like (PK-like)"/>
    <property type="match status" value="1"/>
</dbReference>
<evidence type="ECO:0000313" key="8">
    <source>
        <dbReference type="Proteomes" id="UP000275408"/>
    </source>
</evidence>
<gene>
    <name evidence="7" type="ORF">pdam_00023436</name>
</gene>
<keyword evidence="5" id="KW-0472">Membrane</keyword>
<proteinExistence type="predicted"/>
<feature type="non-terminal residue" evidence="7">
    <location>
        <position position="946"/>
    </location>
</feature>
<dbReference type="GO" id="GO:0004672">
    <property type="term" value="F:protein kinase activity"/>
    <property type="evidence" value="ECO:0007669"/>
    <property type="project" value="InterPro"/>
</dbReference>
<dbReference type="InterPro" id="IPR027417">
    <property type="entry name" value="P-loop_NTPase"/>
</dbReference>
<organism evidence="7 8">
    <name type="scientific">Pocillopora damicornis</name>
    <name type="common">Cauliflower coral</name>
    <name type="synonym">Millepora damicornis</name>
    <dbReference type="NCBI Taxonomy" id="46731"/>
    <lineage>
        <taxon>Eukaryota</taxon>
        <taxon>Metazoa</taxon>
        <taxon>Cnidaria</taxon>
        <taxon>Anthozoa</taxon>
        <taxon>Hexacorallia</taxon>
        <taxon>Scleractinia</taxon>
        <taxon>Astrocoeniina</taxon>
        <taxon>Pocilloporidae</taxon>
        <taxon>Pocillopora</taxon>
    </lineage>
</organism>
<comment type="caution">
    <text evidence="7">The sequence shown here is derived from an EMBL/GenBank/DDBJ whole genome shotgun (WGS) entry which is preliminary data.</text>
</comment>
<reference evidence="7 8" key="1">
    <citation type="journal article" date="2018" name="Sci. Rep.">
        <title>Comparative analysis of the Pocillopora damicornis genome highlights role of immune system in coral evolution.</title>
        <authorList>
            <person name="Cunning R."/>
            <person name="Bay R.A."/>
            <person name="Gillette P."/>
            <person name="Baker A.C."/>
            <person name="Traylor-Knowles N."/>
        </authorList>
    </citation>
    <scope>NUCLEOTIDE SEQUENCE [LARGE SCALE GENOMIC DNA]</scope>
    <source>
        <strain evidence="7">RSMAS</strain>
        <tissue evidence="7">Whole animal</tissue>
    </source>
</reference>
<evidence type="ECO:0000256" key="5">
    <source>
        <dbReference type="SAM" id="Phobius"/>
    </source>
</evidence>
<sequence length="946" mass="109011">MLYECQHDGVRAKGRSQSQDENRRQIRSKCFLKSLDARRHISVIRRNPQQSRSRWRGEQHIDLLTRNPMVYLFPSTFLYKGYQWILKDLEDTQNQLRILKQYYFKVKEIQQQTNLVTPEGNQVFEAGAERRLADLEREKCTIFITGETSAGRNSLINLLLGEQLLPSNIQEETMTTCEISHGSEKEIVLHFSNKSEHKRILKGGNIEDQIKEYIQKSTKDEDWCKKIEIMLPNTLLEGGIVIVNSPGIGESDHVKSIFMDNLSQANAFIYMINSPQAGGLQEDMLRVLDEWKKLYEGREEPGITAESALFVCNKWDAMEGKDDKTETEELQKNIIRRLRERIPKLDEECQVVRISMNTAKEELMESGKMNDDLYTLICAIQDLLLRDVKMKATFFYLEELNELLQELEKGSHIHEIDDAIHFHEEELCRKLTSYLRSEEVQKKFCDWSEKDLPVIGHRHSSRRIKSELGKCIDRRLHSLLKSVENKEKHFAKARADLEKKRLQYFSDLQKGICDIDRVLDSEDQSVPFELHSGRMCLPLYARMKKMIVAAGVVFMPVLIPVGLAAGALFAPAFGYMAVAKYLKEHQLREDPCKALKELSPQFLKSFIKESLRDHVQRELANEKNQISQIKRCHSAIISKYDQQCEAFRRIADESGNEEALEEKALEERAMVDLSWELRIMRDNLLFDAIQNGVPIMYPSGQIDGKKLSCNMEEVLGIGSSAKVFKGTLKGQSVAVKRLQQELHPHSVARFLEEAGILSLKDQIFNEKRNTPWMTEDAAVKILRCTVYILLGLEFLHNLGIVHRDIKLSNMLISKDRVIKIADFGWAKSESLITGTQCGTLRYMAPEVRERIPYGSKVDMYSFGIMMWEMWYGKEIFTDLIENGEEIPPPTEVKGYLSRCPVGDGSFAPPAEWTNLMISCCNPDPDQRPTATECKELLVKITRKYEK</sequence>
<dbReference type="Pfam" id="PF00069">
    <property type="entry name" value="Pkinase"/>
    <property type="match status" value="1"/>
</dbReference>
<dbReference type="PROSITE" id="PS00107">
    <property type="entry name" value="PROTEIN_KINASE_ATP"/>
    <property type="match status" value="1"/>
</dbReference>
<accession>A0A3M6TIP3</accession>
<keyword evidence="1 3" id="KW-0547">Nucleotide-binding</keyword>
<dbReference type="InterPro" id="IPR017441">
    <property type="entry name" value="Protein_kinase_ATP_BS"/>
</dbReference>
<evidence type="ECO:0000256" key="2">
    <source>
        <dbReference type="ARBA" id="ARBA00022840"/>
    </source>
</evidence>
<dbReference type="Pfam" id="PF00350">
    <property type="entry name" value="Dynamin_N"/>
    <property type="match status" value="1"/>
</dbReference>
<keyword evidence="2 3" id="KW-0067">ATP-binding</keyword>
<evidence type="ECO:0000259" key="6">
    <source>
        <dbReference type="PROSITE" id="PS50011"/>
    </source>
</evidence>
<dbReference type="Gene3D" id="1.10.510.10">
    <property type="entry name" value="Transferase(Phosphotransferase) domain 1"/>
    <property type="match status" value="1"/>
</dbReference>
<evidence type="ECO:0000256" key="1">
    <source>
        <dbReference type="ARBA" id="ARBA00022741"/>
    </source>
</evidence>
<dbReference type="PANTHER" id="PTHR26392:SF92">
    <property type="entry name" value="PROTEIN KINASE DOMAIN-CONTAINING PROTEIN"/>
    <property type="match status" value="1"/>
</dbReference>
<feature type="domain" description="Protein kinase" evidence="6">
    <location>
        <begin position="709"/>
        <end position="937"/>
    </location>
</feature>
<dbReference type="STRING" id="46731.A0A3M6TIP3"/>
<dbReference type="AlphaFoldDB" id="A0A3M6TIP3"/>
<dbReference type="Proteomes" id="UP000275408">
    <property type="component" value="Unassembled WGS sequence"/>
</dbReference>
<feature type="transmembrane region" description="Helical" evidence="5">
    <location>
        <begin position="546"/>
        <end position="578"/>
    </location>
</feature>
<feature type="binding site" evidence="3">
    <location>
        <position position="736"/>
    </location>
    <ligand>
        <name>ATP</name>
        <dbReference type="ChEBI" id="CHEBI:30616"/>
    </ligand>
</feature>
<feature type="compositionally biased region" description="Basic and acidic residues" evidence="4">
    <location>
        <begin position="1"/>
        <end position="11"/>
    </location>
</feature>
<keyword evidence="8" id="KW-1185">Reference proteome</keyword>
<name>A0A3M6TIP3_POCDA</name>
<dbReference type="SUPFAM" id="SSF52540">
    <property type="entry name" value="P-loop containing nucleoside triphosphate hydrolases"/>
    <property type="match status" value="1"/>
</dbReference>
<dbReference type="PROSITE" id="PS00108">
    <property type="entry name" value="PROTEIN_KINASE_ST"/>
    <property type="match status" value="1"/>
</dbReference>
<dbReference type="Gene3D" id="3.40.50.300">
    <property type="entry name" value="P-loop containing nucleotide triphosphate hydrolases"/>
    <property type="match status" value="1"/>
</dbReference>
<evidence type="ECO:0000256" key="3">
    <source>
        <dbReference type="PROSITE-ProRule" id="PRU10141"/>
    </source>
</evidence>